<feature type="region of interest" description="Disordered" evidence="1">
    <location>
        <begin position="62"/>
        <end position="86"/>
    </location>
</feature>
<feature type="domain" description="GTP cyclohydrolase N-terminal" evidence="2">
    <location>
        <begin position="19"/>
        <end position="123"/>
    </location>
</feature>
<protein>
    <recommendedName>
        <fullName evidence="2">GTP cyclohydrolase N-terminal domain-containing protein</fullName>
    </recommendedName>
</protein>
<keyword evidence="4" id="KW-1185">Reference proteome</keyword>
<evidence type="ECO:0000313" key="3">
    <source>
        <dbReference type="EMBL" id="KAF5342889.1"/>
    </source>
</evidence>
<proteinExistence type="predicted"/>
<organism evidence="3 4">
    <name type="scientific">Tetrapyrgos nigripes</name>
    <dbReference type="NCBI Taxonomy" id="182062"/>
    <lineage>
        <taxon>Eukaryota</taxon>
        <taxon>Fungi</taxon>
        <taxon>Dikarya</taxon>
        <taxon>Basidiomycota</taxon>
        <taxon>Agaricomycotina</taxon>
        <taxon>Agaricomycetes</taxon>
        <taxon>Agaricomycetidae</taxon>
        <taxon>Agaricales</taxon>
        <taxon>Marasmiineae</taxon>
        <taxon>Marasmiaceae</taxon>
        <taxon>Tetrapyrgos</taxon>
    </lineage>
</organism>
<evidence type="ECO:0000259" key="2">
    <source>
        <dbReference type="Pfam" id="PF12471"/>
    </source>
</evidence>
<sequence>MTTSHQRIMIFANQLLAKEERGEELDIRPSIGVTRAHSIKLSELDEAVRRGEIDVDGKIVMKNRPAKREDGSESESESESIDPGGEVAVSKAAVEPVWYSPGAPGRFGISETLLRLRCSLFEQTGRRTYHAPRHQNLTSPIGNFTVYIFGDPPSPPLHPTYTSLPKSTMNAMSLMSLGMISVHANRIWCM</sequence>
<dbReference type="AlphaFoldDB" id="A0A8H5CJI2"/>
<gene>
    <name evidence="3" type="ORF">D9758_015406</name>
</gene>
<name>A0A8H5CJI2_9AGAR</name>
<reference evidence="3 4" key="1">
    <citation type="journal article" date="2020" name="ISME J.">
        <title>Uncovering the hidden diversity of litter-decomposition mechanisms in mushroom-forming fungi.</title>
        <authorList>
            <person name="Floudas D."/>
            <person name="Bentzer J."/>
            <person name="Ahren D."/>
            <person name="Johansson T."/>
            <person name="Persson P."/>
            <person name="Tunlid A."/>
        </authorList>
    </citation>
    <scope>NUCLEOTIDE SEQUENCE [LARGE SCALE GENOMIC DNA]</scope>
    <source>
        <strain evidence="3 4">CBS 291.85</strain>
    </source>
</reference>
<dbReference type="PANTHER" id="PTHR47259:SF2">
    <property type="entry name" value="URACIL-REGULATED PROTEIN 1"/>
    <property type="match status" value="1"/>
</dbReference>
<evidence type="ECO:0000256" key="1">
    <source>
        <dbReference type="SAM" id="MobiDB-lite"/>
    </source>
</evidence>
<dbReference type="OrthoDB" id="57939at2759"/>
<comment type="caution">
    <text evidence="3">The sequence shown here is derived from an EMBL/GenBank/DDBJ whole genome shotgun (WGS) entry which is preliminary data.</text>
</comment>
<dbReference type="Pfam" id="PF12471">
    <property type="entry name" value="GTP_CH_N"/>
    <property type="match status" value="1"/>
</dbReference>
<accession>A0A8H5CJI2</accession>
<dbReference type="InterPro" id="IPR022163">
    <property type="entry name" value="GTP_CH_N"/>
</dbReference>
<dbReference type="PANTHER" id="PTHR47259">
    <property type="match status" value="1"/>
</dbReference>
<dbReference type="Proteomes" id="UP000559256">
    <property type="component" value="Unassembled WGS sequence"/>
</dbReference>
<evidence type="ECO:0000313" key="4">
    <source>
        <dbReference type="Proteomes" id="UP000559256"/>
    </source>
</evidence>
<dbReference type="EMBL" id="JAACJM010000153">
    <property type="protein sequence ID" value="KAF5342889.1"/>
    <property type="molecule type" value="Genomic_DNA"/>
</dbReference>